<dbReference type="Proteomes" id="UP000504634">
    <property type="component" value="Unplaced"/>
</dbReference>
<dbReference type="RefSeq" id="XP_030383127.1">
    <property type="nucleotide sequence ID" value="XM_030527267.1"/>
</dbReference>
<dbReference type="CTD" id="34363"/>
<organism evidence="2 3">
    <name type="scientific">Drosophila lebanonensis</name>
    <name type="common">Fruit fly</name>
    <name type="synonym">Scaptodrosophila lebanonensis</name>
    <dbReference type="NCBI Taxonomy" id="7225"/>
    <lineage>
        <taxon>Eukaryota</taxon>
        <taxon>Metazoa</taxon>
        <taxon>Ecdysozoa</taxon>
        <taxon>Arthropoda</taxon>
        <taxon>Hexapoda</taxon>
        <taxon>Insecta</taxon>
        <taxon>Pterygota</taxon>
        <taxon>Neoptera</taxon>
        <taxon>Endopterygota</taxon>
        <taxon>Diptera</taxon>
        <taxon>Brachycera</taxon>
        <taxon>Muscomorpha</taxon>
        <taxon>Ephydroidea</taxon>
        <taxon>Drosophilidae</taxon>
        <taxon>Scaptodrosophila</taxon>
    </lineage>
</organism>
<evidence type="ECO:0000313" key="3">
    <source>
        <dbReference type="RefSeq" id="XP_030383127.1"/>
    </source>
</evidence>
<keyword evidence="1" id="KW-0175">Coiled coil</keyword>
<keyword evidence="2" id="KW-1185">Reference proteome</keyword>
<keyword evidence="3" id="KW-0648">Protein biosynthesis</keyword>
<protein>
    <submittedName>
        <fullName evidence="3">Probable elongation factor 1-delta isoform X2</fullName>
    </submittedName>
</protein>
<feature type="coiled-coil region" evidence="1">
    <location>
        <begin position="40"/>
        <end position="81"/>
    </location>
</feature>
<reference evidence="3" key="1">
    <citation type="submission" date="2025-08" db="UniProtKB">
        <authorList>
            <consortium name="RefSeq"/>
        </authorList>
    </citation>
    <scope>IDENTIFICATION</scope>
    <source>
        <strain evidence="3">11010-0011.00</strain>
        <tissue evidence="3">Whole body</tissue>
    </source>
</reference>
<dbReference type="GeneID" id="115630631"/>
<sequence>MKVEICEKFWNEKSRYDVAERQYYEGLHKIGETSWSTGGIDEILNRMSLYEAETKELRNLVINLSKQNNDALKRLSLLEQRLGTFVGQGNINNDVVDQFGSDSYDKKC</sequence>
<proteinExistence type="predicted"/>
<dbReference type="AlphaFoldDB" id="A0A6J2U7H6"/>
<dbReference type="GO" id="GO:0003746">
    <property type="term" value="F:translation elongation factor activity"/>
    <property type="evidence" value="ECO:0007669"/>
    <property type="project" value="UniProtKB-KW"/>
</dbReference>
<evidence type="ECO:0000256" key="1">
    <source>
        <dbReference type="SAM" id="Coils"/>
    </source>
</evidence>
<keyword evidence="3" id="KW-0251">Elongation factor</keyword>
<accession>A0A6J2U7H6</accession>
<evidence type="ECO:0000313" key="2">
    <source>
        <dbReference type="Proteomes" id="UP000504634"/>
    </source>
</evidence>
<name>A0A6J2U7H6_DROLE</name>
<gene>
    <name evidence="3" type="primary">LOC115630631</name>
</gene>